<protein>
    <submittedName>
        <fullName evidence="1">Uncharacterized protein</fullName>
    </submittedName>
</protein>
<keyword evidence="2" id="KW-1185">Reference proteome</keyword>
<sequence length="106" mass="12159">ALWLTFGSNILPNPPEDLHSAAAWIASSSRVLCSKQVILLEFFFQSIIYFIWRERNLRIFTSVSSLLSVLHLALDRLLRDRLLSFPAPSPANSSLLQLYFAFYRLS</sequence>
<dbReference type="Proteomes" id="UP000266723">
    <property type="component" value="Unassembled WGS sequence"/>
</dbReference>
<gene>
    <name evidence="1" type="ORF">DY000_02005869</name>
</gene>
<organism evidence="1 2">
    <name type="scientific">Brassica cretica</name>
    <name type="common">Mustard</name>
    <dbReference type="NCBI Taxonomy" id="69181"/>
    <lineage>
        <taxon>Eukaryota</taxon>
        <taxon>Viridiplantae</taxon>
        <taxon>Streptophyta</taxon>
        <taxon>Embryophyta</taxon>
        <taxon>Tracheophyta</taxon>
        <taxon>Spermatophyta</taxon>
        <taxon>Magnoliopsida</taxon>
        <taxon>eudicotyledons</taxon>
        <taxon>Gunneridae</taxon>
        <taxon>Pentapetalae</taxon>
        <taxon>rosids</taxon>
        <taxon>malvids</taxon>
        <taxon>Brassicales</taxon>
        <taxon>Brassicaceae</taxon>
        <taxon>Brassiceae</taxon>
        <taxon>Brassica</taxon>
    </lineage>
</organism>
<proteinExistence type="predicted"/>
<dbReference type="EMBL" id="QGKV02000832">
    <property type="protein sequence ID" value="KAF3547166.1"/>
    <property type="molecule type" value="Genomic_DNA"/>
</dbReference>
<evidence type="ECO:0000313" key="2">
    <source>
        <dbReference type="Proteomes" id="UP000266723"/>
    </source>
</evidence>
<comment type="caution">
    <text evidence="1">The sequence shown here is derived from an EMBL/GenBank/DDBJ whole genome shotgun (WGS) entry which is preliminary data.</text>
</comment>
<evidence type="ECO:0000313" key="1">
    <source>
        <dbReference type="EMBL" id="KAF3547166.1"/>
    </source>
</evidence>
<reference evidence="1 2" key="1">
    <citation type="journal article" date="2020" name="BMC Genomics">
        <title>Intraspecific diversification of the crop wild relative Brassica cretica Lam. using demographic model selection.</title>
        <authorList>
            <person name="Kioukis A."/>
            <person name="Michalopoulou V.A."/>
            <person name="Briers L."/>
            <person name="Pirintsos S."/>
            <person name="Studholme D.J."/>
            <person name="Pavlidis P."/>
            <person name="Sarris P.F."/>
        </authorList>
    </citation>
    <scope>NUCLEOTIDE SEQUENCE [LARGE SCALE GENOMIC DNA]</scope>
    <source>
        <strain evidence="2">cv. PFS-1207/04</strain>
    </source>
</reference>
<feature type="non-terminal residue" evidence="1">
    <location>
        <position position="1"/>
    </location>
</feature>
<name>A0ABQ7C622_BRACR</name>
<accession>A0ABQ7C622</accession>